<dbReference type="Proteomes" id="UP001177670">
    <property type="component" value="Unassembled WGS sequence"/>
</dbReference>
<evidence type="ECO:0000313" key="3">
    <source>
        <dbReference type="Proteomes" id="UP001177670"/>
    </source>
</evidence>
<sequence>KTATMEAHPLEGSRTPTQTPGVTLSPRGRSNLSRASLVNGNPSNRVRIFFTLPRRNRRNSPSLVADEIELHVGE</sequence>
<protein>
    <submittedName>
        <fullName evidence="2">Uncharacterized protein</fullName>
    </submittedName>
</protein>
<proteinExistence type="predicted"/>
<feature type="region of interest" description="Disordered" evidence="1">
    <location>
        <begin position="1"/>
        <end position="40"/>
    </location>
</feature>
<accession>A0AA40KU33</accession>
<comment type="caution">
    <text evidence="2">The sequence shown here is derived from an EMBL/GenBank/DDBJ whole genome shotgun (WGS) entry which is preliminary data.</text>
</comment>
<gene>
    <name evidence="2" type="ORF">K0M31_014224</name>
</gene>
<feature type="compositionally biased region" description="Polar residues" evidence="1">
    <location>
        <begin position="14"/>
        <end position="40"/>
    </location>
</feature>
<name>A0AA40KU33_9HYME</name>
<evidence type="ECO:0000256" key="1">
    <source>
        <dbReference type="SAM" id="MobiDB-lite"/>
    </source>
</evidence>
<organism evidence="2 3">
    <name type="scientific">Melipona bicolor</name>
    <dbReference type="NCBI Taxonomy" id="60889"/>
    <lineage>
        <taxon>Eukaryota</taxon>
        <taxon>Metazoa</taxon>
        <taxon>Ecdysozoa</taxon>
        <taxon>Arthropoda</taxon>
        <taxon>Hexapoda</taxon>
        <taxon>Insecta</taxon>
        <taxon>Pterygota</taxon>
        <taxon>Neoptera</taxon>
        <taxon>Endopterygota</taxon>
        <taxon>Hymenoptera</taxon>
        <taxon>Apocrita</taxon>
        <taxon>Aculeata</taxon>
        <taxon>Apoidea</taxon>
        <taxon>Anthophila</taxon>
        <taxon>Apidae</taxon>
        <taxon>Melipona</taxon>
    </lineage>
</organism>
<dbReference type="AlphaFoldDB" id="A0AA40KU33"/>
<feature type="non-terminal residue" evidence="2">
    <location>
        <position position="1"/>
    </location>
</feature>
<keyword evidence="3" id="KW-1185">Reference proteome</keyword>
<reference evidence="2" key="1">
    <citation type="submission" date="2021-10" db="EMBL/GenBank/DDBJ databases">
        <title>Melipona bicolor Genome sequencing and assembly.</title>
        <authorList>
            <person name="Araujo N.S."/>
            <person name="Arias M.C."/>
        </authorList>
    </citation>
    <scope>NUCLEOTIDE SEQUENCE</scope>
    <source>
        <strain evidence="2">USP_2M_L1-L4_2017</strain>
        <tissue evidence="2">Whole body</tissue>
    </source>
</reference>
<evidence type="ECO:0000313" key="2">
    <source>
        <dbReference type="EMBL" id="KAK1132856.1"/>
    </source>
</evidence>
<dbReference type="EMBL" id="JAHYIQ010000004">
    <property type="protein sequence ID" value="KAK1132856.1"/>
    <property type="molecule type" value="Genomic_DNA"/>
</dbReference>